<feature type="repeat" description="PPR" evidence="3">
    <location>
        <begin position="185"/>
        <end position="219"/>
    </location>
</feature>
<evidence type="ECO:0000313" key="4">
    <source>
        <dbReference type="EMBL" id="KAF2601538.1"/>
    </source>
</evidence>
<sequence>MLILKLRTFQKLNEHELSSQTEQDDDSEAVYRIINGSNLQGELKESLSSSGIHLSKDLIDRVLKRDALYPRFKRLVPDFFDTSACFNALLRTLCQEKSMTDARNKEKGLKPDVVTCNSLIDVYCKDREMDKAYKLIDQMREEDVTPDVITYTTIIGAIRNYCIARRLGDADKLVDEMVMKGLSPNATTYNLFFRVLSLSNDLGRSWELYVRMLGNGCLPNTYLHTSLT</sequence>
<dbReference type="NCBIfam" id="TIGR00756">
    <property type="entry name" value="PPR"/>
    <property type="match status" value="3"/>
</dbReference>
<evidence type="ECO:0000256" key="3">
    <source>
        <dbReference type="PROSITE-ProRule" id="PRU00708"/>
    </source>
</evidence>
<dbReference type="InterPro" id="IPR011990">
    <property type="entry name" value="TPR-like_helical_dom_sf"/>
</dbReference>
<name>A0A8S9L851_BRACR</name>
<organism evidence="4">
    <name type="scientific">Brassica cretica</name>
    <name type="common">Mustard</name>
    <dbReference type="NCBI Taxonomy" id="69181"/>
    <lineage>
        <taxon>Eukaryota</taxon>
        <taxon>Viridiplantae</taxon>
        <taxon>Streptophyta</taxon>
        <taxon>Embryophyta</taxon>
        <taxon>Tracheophyta</taxon>
        <taxon>Spermatophyta</taxon>
        <taxon>Magnoliopsida</taxon>
        <taxon>eudicotyledons</taxon>
        <taxon>Gunneridae</taxon>
        <taxon>Pentapetalae</taxon>
        <taxon>rosids</taxon>
        <taxon>malvids</taxon>
        <taxon>Brassicales</taxon>
        <taxon>Brassicaceae</taxon>
        <taxon>Brassiceae</taxon>
        <taxon>Brassica</taxon>
    </lineage>
</organism>
<evidence type="ECO:0000256" key="1">
    <source>
        <dbReference type="ARBA" id="ARBA00007626"/>
    </source>
</evidence>
<protein>
    <recommendedName>
        <fullName evidence="5">Pentacotripeptide-repeat region of PRORP domain-containing protein</fullName>
    </recommendedName>
</protein>
<dbReference type="PROSITE" id="PS51375">
    <property type="entry name" value="PPR"/>
    <property type="match status" value="3"/>
</dbReference>
<dbReference type="EMBL" id="QGKY02000094">
    <property type="protein sequence ID" value="KAF2601538.1"/>
    <property type="molecule type" value="Genomic_DNA"/>
</dbReference>
<keyword evidence="2" id="KW-0677">Repeat</keyword>
<accession>A0A8S9L851</accession>
<evidence type="ECO:0000256" key="2">
    <source>
        <dbReference type="ARBA" id="ARBA00022737"/>
    </source>
</evidence>
<reference evidence="4" key="1">
    <citation type="submission" date="2019-12" db="EMBL/GenBank/DDBJ databases">
        <title>Genome sequencing and annotation of Brassica cretica.</title>
        <authorList>
            <person name="Studholme D.J."/>
            <person name="Sarris P.F."/>
        </authorList>
    </citation>
    <scope>NUCLEOTIDE SEQUENCE</scope>
    <source>
        <strain evidence="4">PFS-102/07</strain>
        <tissue evidence="4">Leaf</tissue>
    </source>
</reference>
<dbReference type="InterPro" id="IPR002885">
    <property type="entry name" value="PPR_rpt"/>
</dbReference>
<evidence type="ECO:0008006" key="5">
    <source>
        <dbReference type="Google" id="ProtNLM"/>
    </source>
</evidence>
<dbReference type="Pfam" id="PF13041">
    <property type="entry name" value="PPR_2"/>
    <property type="match status" value="2"/>
</dbReference>
<feature type="repeat" description="PPR" evidence="3">
    <location>
        <begin position="112"/>
        <end position="146"/>
    </location>
</feature>
<proteinExistence type="inferred from homology"/>
<gene>
    <name evidence="4" type="ORF">F2Q70_00024478</name>
</gene>
<dbReference type="PANTHER" id="PTHR47941">
    <property type="entry name" value="PENTATRICOPEPTIDE REPEAT-CONTAINING PROTEIN 3, MITOCHONDRIAL"/>
    <property type="match status" value="1"/>
</dbReference>
<dbReference type="AlphaFoldDB" id="A0A8S9L851"/>
<comment type="caution">
    <text evidence="4">The sequence shown here is derived from an EMBL/GenBank/DDBJ whole genome shotgun (WGS) entry which is preliminary data.</text>
</comment>
<dbReference type="Gene3D" id="1.25.40.10">
    <property type="entry name" value="Tetratricopeptide repeat domain"/>
    <property type="match status" value="2"/>
</dbReference>
<feature type="repeat" description="PPR" evidence="3">
    <location>
        <begin position="147"/>
        <end position="184"/>
    </location>
</feature>
<comment type="similarity">
    <text evidence="1">Belongs to the PPR family. P subfamily.</text>
</comment>